<sequence length="150" mass="16696">MHHSHILLPDDDLRSAEMRVIALLRAWNTNLDAQTAMWEDLQTSLGAARARSCLQAFEQMLQLLAKHSWRPLTIMPMGTKGMTPDEAALARFVMASTEQRRDTALAEARFLVSPSALLPLLCAASRFGLPLLCEECRARILTPSVKTPLN</sequence>
<reference evidence="1 4" key="1">
    <citation type="submission" date="2021-01" db="EMBL/GenBank/DDBJ databases">
        <title>Diatom-associated Roseobacters Show Island Model of Population Structure.</title>
        <authorList>
            <person name="Qu L."/>
            <person name="Feng X."/>
            <person name="Chen Y."/>
            <person name="Li L."/>
            <person name="Wang X."/>
            <person name="Hu Z."/>
            <person name="Wang H."/>
            <person name="Luo H."/>
        </authorList>
    </citation>
    <scope>NUCLEOTIDE SEQUENCE</scope>
    <source>
        <strain evidence="2 4">CC28-63</strain>
        <strain evidence="1">CC28-69</strain>
    </source>
</reference>
<dbReference type="OrthoDB" id="7861818at2"/>
<evidence type="ECO:0000313" key="1">
    <source>
        <dbReference type="EMBL" id="MBM2412712.1"/>
    </source>
</evidence>
<accession>A0A9Q2NVD6</accession>
<evidence type="ECO:0000313" key="2">
    <source>
        <dbReference type="EMBL" id="MBM2417051.1"/>
    </source>
</evidence>
<dbReference type="Proteomes" id="UP000809440">
    <property type="component" value="Unassembled WGS sequence"/>
</dbReference>
<name>A0A9Q2NVD6_9RHOB</name>
<gene>
    <name evidence="1" type="ORF">JQX41_10390</name>
    <name evidence="2" type="ORF">JQX48_08745</name>
</gene>
<organism evidence="1 3">
    <name type="scientific">Marivita cryptomonadis</name>
    <dbReference type="NCBI Taxonomy" id="505252"/>
    <lineage>
        <taxon>Bacteria</taxon>
        <taxon>Pseudomonadati</taxon>
        <taxon>Pseudomonadota</taxon>
        <taxon>Alphaproteobacteria</taxon>
        <taxon>Rhodobacterales</taxon>
        <taxon>Roseobacteraceae</taxon>
        <taxon>Marivita</taxon>
    </lineage>
</organism>
<dbReference type="RefSeq" id="WP_085627731.1">
    <property type="nucleotide sequence ID" value="NZ_JAFBWU010000005.1"/>
</dbReference>
<keyword evidence="4" id="KW-1185">Reference proteome</keyword>
<dbReference type="Proteomes" id="UP000755667">
    <property type="component" value="Unassembled WGS sequence"/>
</dbReference>
<evidence type="ECO:0000313" key="3">
    <source>
        <dbReference type="Proteomes" id="UP000755667"/>
    </source>
</evidence>
<dbReference type="AlphaFoldDB" id="A0A9Q2NVD6"/>
<dbReference type="GeneID" id="62639469"/>
<comment type="caution">
    <text evidence="1">The sequence shown here is derived from an EMBL/GenBank/DDBJ whole genome shotgun (WGS) entry which is preliminary data.</text>
</comment>
<evidence type="ECO:0000313" key="4">
    <source>
        <dbReference type="Proteomes" id="UP000809440"/>
    </source>
</evidence>
<proteinExistence type="predicted"/>
<dbReference type="EMBL" id="JAFBXE010000005">
    <property type="protein sequence ID" value="MBM2412712.1"/>
    <property type="molecule type" value="Genomic_DNA"/>
</dbReference>
<protein>
    <submittedName>
        <fullName evidence="1">Uncharacterized protein</fullName>
    </submittedName>
</protein>
<dbReference type="EMBL" id="JAFBXF010000005">
    <property type="protein sequence ID" value="MBM2417051.1"/>
    <property type="molecule type" value="Genomic_DNA"/>
</dbReference>